<dbReference type="GO" id="GO:0005524">
    <property type="term" value="F:ATP binding"/>
    <property type="evidence" value="ECO:0007669"/>
    <property type="project" value="UniProtKB-KW"/>
</dbReference>
<dbReference type="GO" id="GO:0015658">
    <property type="term" value="F:branched-chain amino acid transmembrane transporter activity"/>
    <property type="evidence" value="ECO:0007669"/>
    <property type="project" value="InterPro"/>
</dbReference>
<evidence type="ECO:0000313" key="12">
    <source>
        <dbReference type="Proteomes" id="UP000248764"/>
    </source>
</evidence>
<dbReference type="SUPFAM" id="SSF52540">
    <property type="entry name" value="P-loop containing nucleoside triphosphate hydrolases"/>
    <property type="match status" value="1"/>
</dbReference>
<dbReference type="GO" id="GO:0016887">
    <property type="term" value="F:ATP hydrolysis activity"/>
    <property type="evidence" value="ECO:0007669"/>
    <property type="project" value="InterPro"/>
</dbReference>
<feature type="transmembrane region" description="Helical" evidence="9">
    <location>
        <begin position="341"/>
        <end position="359"/>
    </location>
</feature>
<sequence>MMARGLGGFALVFAVLAALAVWREDLGLPIFYLVLASTALFWIAQATSWNVLSGYSGYFSFGQGAFVGVGAYTTAVLGGRHGVDFYLTVPVAAVFSALLALLVGALAFRLRSFRGEIFALLTLAVPFILAALARVNSEIDGGQGVIVPVAEYPDWLAQFQDFLYLLNLVVAVAAVAAAFAIQHTRFGWALASIRDAEDVAEGLGVATFRYKMLAIAVTGLIGGAAGSLFALQIGFVTVESVFGLTIPLFVIVMSVLGGRTHWVGPVLGAVVIVLIQDRLSASGFEGWNLIVLGAILAVLVVVAPDGLQARLWRRPWQAAVALVAVTGVLAVVDSWGGPLDWFVAGVLAAVAVVLWPGRARAPVAAERRPAAAPVAPEEAAGAVPVAADAEPGEVLVECRDVAKYFGGVRALDGVSLRIRAGELVGLVGPNGSGKTTLVNLLSGALRPTSGSIAVAGRDIVGLAPHRIAHVGVSRTHQIPKPFESMTVRDNVAMAIMFGRSPRPLAGAREEAEACLDVVHLRHLADAKPAEINLHERQLLEMARAIATKPKVLLLDEALAGLNPAEIDAAVAVVRRIHATGITIVIVEHLLRVVNQLATRVVVLNQGALLADGDPRTVMNDPDVIRAYLGRHAHARGT</sequence>
<dbReference type="GO" id="GO:0005886">
    <property type="term" value="C:plasma membrane"/>
    <property type="evidence" value="ECO:0007669"/>
    <property type="project" value="UniProtKB-SubCell"/>
</dbReference>
<evidence type="ECO:0000256" key="5">
    <source>
        <dbReference type="ARBA" id="ARBA00022741"/>
    </source>
</evidence>
<dbReference type="PROSITE" id="PS50893">
    <property type="entry name" value="ABC_TRANSPORTER_2"/>
    <property type="match status" value="1"/>
</dbReference>
<name>A0A2W2B3U0_9ACTN</name>
<evidence type="ECO:0000256" key="9">
    <source>
        <dbReference type="SAM" id="Phobius"/>
    </source>
</evidence>
<gene>
    <name evidence="11" type="ORF">C1I92_18535</name>
</gene>
<keyword evidence="4 9" id="KW-0812">Transmembrane</keyword>
<comment type="caution">
    <text evidence="11">The sequence shown here is derived from an EMBL/GenBank/DDBJ whole genome shotgun (WGS) entry which is preliminary data.</text>
</comment>
<feature type="transmembrane region" description="Helical" evidence="9">
    <location>
        <begin position="213"/>
        <end position="235"/>
    </location>
</feature>
<evidence type="ECO:0000256" key="7">
    <source>
        <dbReference type="ARBA" id="ARBA00022989"/>
    </source>
</evidence>
<organism evidence="11 12">
    <name type="scientific">Jiangella anatolica</name>
    <dbReference type="NCBI Taxonomy" id="2670374"/>
    <lineage>
        <taxon>Bacteria</taxon>
        <taxon>Bacillati</taxon>
        <taxon>Actinomycetota</taxon>
        <taxon>Actinomycetes</taxon>
        <taxon>Jiangellales</taxon>
        <taxon>Jiangellaceae</taxon>
        <taxon>Jiangella</taxon>
    </lineage>
</organism>
<comment type="subcellular location">
    <subcellularLocation>
        <location evidence="1">Cell membrane</location>
        <topology evidence="1">Multi-pass membrane protein</topology>
    </subcellularLocation>
</comment>
<reference evidence="11 12" key="1">
    <citation type="submission" date="2018-01" db="EMBL/GenBank/DDBJ databases">
        <title>Draft genome sequence of Jiangella sp. GTF31.</title>
        <authorList>
            <person name="Sahin N."/>
            <person name="Ay H."/>
            <person name="Saygin H."/>
        </authorList>
    </citation>
    <scope>NUCLEOTIDE SEQUENCE [LARGE SCALE GENOMIC DNA]</scope>
    <source>
        <strain evidence="11 12">GTF31</strain>
    </source>
</reference>
<evidence type="ECO:0000256" key="3">
    <source>
        <dbReference type="ARBA" id="ARBA00022475"/>
    </source>
</evidence>
<dbReference type="Proteomes" id="UP000248764">
    <property type="component" value="Unassembled WGS sequence"/>
</dbReference>
<protein>
    <submittedName>
        <fullName evidence="11">Branched-chain amino acid ABC transporter permease</fullName>
    </submittedName>
</protein>
<dbReference type="CDD" id="cd03219">
    <property type="entry name" value="ABC_Mj1267_LivG_branched"/>
    <property type="match status" value="1"/>
</dbReference>
<dbReference type="Pfam" id="PF12399">
    <property type="entry name" value="BCA_ABC_TP_C"/>
    <property type="match status" value="1"/>
</dbReference>
<evidence type="ECO:0000256" key="2">
    <source>
        <dbReference type="ARBA" id="ARBA00022448"/>
    </source>
</evidence>
<dbReference type="InterPro" id="IPR032823">
    <property type="entry name" value="BCA_ABC_TP_C"/>
</dbReference>
<dbReference type="InterPro" id="IPR003439">
    <property type="entry name" value="ABC_transporter-like_ATP-bd"/>
</dbReference>
<evidence type="ECO:0000256" key="8">
    <source>
        <dbReference type="ARBA" id="ARBA00023136"/>
    </source>
</evidence>
<keyword evidence="6" id="KW-0067">ATP-binding</keyword>
<dbReference type="InterPro" id="IPR027417">
    <property type="entry name" value="P-loop_NTPase"/>
</dbReference>
<feature type="transmembrane region" description="Helical" evidence="9">
    <location>
        <begin position="316"/>
        <end position="335"/>
    </location>
</feature>
<dbReference type="SMART" id="SM00382">
    <property type="entry name" value="AAA"/>
    <property type="match status" value="1"/>
</dbReference>
<keyword evidence="8 9" id="KW-0472">Membrane</keyword>
<feature type="transmembrane region" description="Helical" evidence="9">
    <location>
        <begin position="287"/>
        <end position="304"/>
    </location>
</feature>
<feature type="transmembrane region" description="Helical" evidence="9">
    <location>
        <begin position="30"/>
        <end position="52"/>
    </location>
</feature>
<dbReference type="Pfam" id="PF00005">
    <property type="entry name" value="ABC_tran"/>
    <property type="match status" value="1"/>
</dbReference>
<proteinExistence type="predicted"/>
<dbReference type="EMBL" id="POTW01000046">
    <property type="protein sequence ID" value="PZF82025.1"/>
    <property type="molecule type" value="Genomic_DNA"/>
</dbReference>
<feature type="domain" description="ABC transporter" evidence="10">
    <location>
        <begin position="396"/>
        <end position="630"/>
    </location>
</feature>
<dbReference type="InterPro" id="IPR043428">
    <property type="entry name" value="LivM-like"/>
</dbReference>
<feature type="transmembrane region" description="Helical" evidence="9">
    <location>
        <begin position="59"/>
        <end position="79"/>
    </location>
</feature>
<dbReference type="InterPro" id="IPR003593">
    <property type="entry name" value="AAA+_ATPase"/>
</dbReference>
<evidence type="ECO:0000259" key="10">
    <source>
        <dbReference type="PROSITE" id="PS50893"/>
    </source>
</evidence>
<keyword evidence="12" id="KW-1185">Reference proteome</keyword>
<feature type="transmembrane region" description="Helical" evidence="9">
    <location>
        <begin position="117"/>
        <end position="135"/>
    </location>
</feature>
<keyword evidence="5" id="KW-0547">Nucleotide-binding</keyword>
<evidence type="ECO:0000256" key="6">
    <source>
        <dbReference type="ARBA" id="ARBA00022840"/>
    </source>
</evidence>
<dbReference type="CDD" id="cd06581">
    <property type="entry name" value="TM_PBP1_LivM_like"/>
    <property type="match status" value="1"/>
</dbReference>
<keyword evidence="2" id="KW-0813">Transport</keyword>
<keyword evidence="7 9" id="KW-1133">Transmembrane helix</keyword>
<dbReference type="InterPro" id="IPR001851">
    <property type="entry name" value="ABC_transp_permease"/>
</dbReference>
<accession>A0A2W2B3U0</accession>
<evidence type="ECO:0000313" key="11">
    <source>
        <dbReference type="EMBL" id="PZF82025.1"/>
    </source>
</evidence>
<dbReference type="RefSeq" id="WP_111256137.1">
    <property type="nucleotide sequence ID" value="NZ_POTW01000046.1"/>
</dbReference>
<evidence type="ECO:0000256" key="1">
    <source>
        <dbReference type="ARBA" id="ARBA00004651"/>
    </source>
</evidence>
<dbReference type="PANTHER" id="PTHR45772">
    <property type="entry name" value="CONSERVED COMPONENT OF ABC TRANSPORTER FOR NATURAL AMINO ACIDS-RELATED"/>
    <property type="match status" value="1"/>
</dbReference>
<feature type="transmembrane region" description="Helical" evidence="9">
    <location>
        <begin position="162"/>
        <end position="181"/>
    </location>
</feature>
<dbReference type="InterPro" id="IPR051120">
    <property type="entry name" value="ABC_AA/LPS_Transport"/>
</dbReference>
<keyword evidence="3" id="KW-1003">Cell membrane</keyword>
<dbReference type="AlphaFoldDB" id="A0A2W2B3U0"/>
<feature type="transmembrane region" description="Helical" evidence="9">
    <location>
        <begin position="85"/>
        <end position="108"/>
    </location>
</feature>
<evidence type="ECO:0000256" key="4">
    <source>
        <dbReference type="ARBA" id="ARBA00022692"/>
    </source>
</evidence>
<dbReference type="Pfam" id="PF02653">
    <property type="entry name" value="BPD_transp_2"/>
    <property type="match status" value="1"/>
</dbReference>
<dbReference type="Gene3D" id="3.40.50.300">
    <property type="entry name" value="P-loop containing nucleotide triphosphate hydrolases"/>
    <property type="match status" value="1"/>
</dbReference>